<protein>
    <submittedName>
        <fullName evidence="3">Possible Bacterial Ig-like domain (Group 1)</fullName>
    </submittedName>
</protein>
<dbReference type="InterPro" id="IPR038177">
    <property type="entry name" value="IAT_beta_sf"/>
</dbReference>
<proteinExistence type="inferred from homology"/>
<evidence type="ECO:0000313" key="3">
    <source>
        <dbReference type="EMBL" id="SFV83813.1"/>
    </source>
</evidence>
<sequence>MNIPSKKLQTTVLSAAVTLALGLSTTTYAQTASEVVNSLKNKAVGATESFVNGSLNDFANQFGEGNTEISIRKVKGDESDYSIVTTQPITDDKKIFWQGSLGSYDQSGDRRTTLNIGLGTRWLSDDEKAIAGINLFYDYEFSSLHRRYSIGGEYKRSNVELNVNKYFALSDKQSVKGTDEEALSGYDIFFKGQLPYLPWAKFVAKEYRWERTNQADVDGSYYGLEAYLTPKAKLEIGKQDDNYMNPETYSKLTYAFGPNGDHASLFDSAIATVAYQDGENMKNKMLTKVERSNKIIVEFGGISLSRTD</sequence>
<evidence type="ECO:0000259" key="2">
    <source>
        <dbReference type="Pfam" id="PF11924"/>
    </source>
</evidence>
<dbReference type="Gene3D" id="2.40.160.160">
    <property type="entry name" value="Inverse autotransporter, beta-domain"/>
    <property type="match status" value="1"/>
</dbReference>
<organism evidence="3">
    <name type="scientific">hydrothermal vent metagenome</name>
    <dbReference type="NCBI Taxonomy" id="652676"/>
    <lineage>
        <taxon>unclassified sequences</taxon>
        <taxon>metagenomes</taxon>
        <taxon>ecological metagenomes</taxon>
    </lineage>
</organism>
<dbReference type="PANTHER" id="PTHR39576">
    <property type="entry name" value="ATTACHING AND EFFACING PROTEIN HOMOLOG-RELATED-RELATED"/>
    <property type="match status" value="1"/>
</dbReference>
<dbReference type="InterPro" id="IPR024519">
    <property type="entry name" value="IAT_beta"/>
</dbReference>
<gene>
    <name evidence="3" type="ORF">MNB_SUP05-7-1237</name>
</gene>
<comment type="similarity">
    <text evidence="1">Belongs to the intimin/invasin family.</text>
</comment>
<evidence type="ECO:0000256" key="1">
    <source>
        <dbReference type="ARBA" id="ARBA00010116"/>
    </source>
</evidence>
<dbReference type="AlphaFoldDB" id="A0A1W1DQR8"/>
<dbReference type="EMBL" id="FPHW01000066">
    <property type="protein sequence ID" value="SFV83813.1"/>
    <property type="molecule type" value="Genomic_DNA"/>
</dbReference>
<reference evidence="3" key="1">
    <citation type="submission" date="2016-10" db="EMBL/GenBank/DDBJ databases">
        <authorList>
            <person name="de Groot N.N."/>
        </authorList>
    </citation>
    <scope>NUCLEOTIDE SEQUENCE</scope>
</reference>
<dbReference type="GO" id="GO:0009279">
    <property type="term" value="C:cell outer membrane"/>
    <property type="evidence" value="ECO:0007669"/>
    <property type="project" value="TreeGrafter"/>
</dbReference>
<dbReference type="InterPro" id="IPR051715">
    <property type="entry name" value="Intimin-Invasin_domain"/>
</dbReference>
<feature type="domain" description="Inverse autotransporter beta-domain" evidence="2">
    <location>
        <begin position="30"/>
        <end position="293"/>
    </location>
</feature>
<name>A0A1W1DQR8_9ZZZZ</name>
<dbReference type="PANTHER" id="PTHR39576:SF2">
    <property type="entry name" value="ATTACHING AND EFFACING PROTEIN HOMOLOG-RELATED"/>
    <property type="match status" value="1"/>
</dbReference>
<accession>A0A1W1DQR8</accession>
<dbReference type="Pfam" id="PF11924">
    <property type="entry name" value="IAT_beta"/>
    <property type="match status" value="1"/>
</dbReference>